<proteinExistence type="predicted"/>
<sequence>MPFFAHASAKGCHAWPPNAFLCMEMRVQGHPTVVGDIGQPPFLDLFFSQMVNAEEGEGDMSYLGGQKVICHSWWRTCAAMRRR</sequence>
<dbReference type="AlphaFoldDB" id="A0A7E4V587"/>
<evidence type="ECO:0000313" key="1">
    <source>
        <dbReference type="Proteomes" id="UP000492821"/>
    </source>
</evidence>
<reference evidence="2" key="2">
    <citation type="submission" date="2020-10" db="UniProtKB">
        <authorList>
            <consortium name="WormBaseParasite"/>
        </authorList>
    </citation>
    <scope>IDENTIFICATION</scope>
</reference>
<reference evidence="1" key="1">
    <citation type="journal article" date="2013" name="Genetics">
        <title>The draft genome and transcriptome of Panagrellus redivivus are shaped by the harsh demands of a free-living lifestyle.</title>
        <authorList>
            <person name="Srinivasan J."/>
            <person name="Dillman A.R."/>
            <person name="Macchietto M.G."/>
            <person name="Heikkinen L."/>
            <person name="Lakso M."/>
            <person name="Fracchia K.M."/>
            <person name="Antoshechkin I."/>
            <person name="Mortazavi A."/>
            <person name="Wong G."/>
            <person name="Sternberg P.W."/>
        </authorList>
    </citation>
    <scope>NUCLEOTIDE SEQUENCE [LARGE SCALE GENOMIC DNA]</scope>
    <source>
        <strain evidence="1">MT8872</strain>
    </source>
</reference>
<keyword evidence="1" id="KW-1185">Reference proteome</keyword>
<dbReference type="WBParaSite" id="Pan_g16785.t1">
    <property type="protein sequence ID" value="Pan_g16785.t1"/>
    <property type="gene ID" value="Pan_g16785"/>
</dbReference>
<organism evidence="1 2">
    <name type="scientific">Panagrellus redivivus</name>
    <name type="common">Microworm</name>
    <dbReference type="NCBI Taxonomy" id="6233"/>
    <lineage>
        <taxon>Eukaryota</taxon>
        <taxon>Metazoa</taxon>
        <taxon>Ecdysozoa</taxon>
        <taxon>Nematoda</taxon>
        <taxon>Chromadorea</taxon>
        <taxon>Rhabditida</taxon>
        <taxon>Tylenchina</taxon>
        <taxon>Panagrolaimomorpha</taxon>
        <taxon>Panagrolaimoidea</taxon>
        <taxon>Panagrolaimidae</taxon>
        <taxon>Panagrellus</taxon>
    </lineage>
</organism>
<dbReference type="Proteomes" id="UP000492821">
    <property type="component" value="Unassembled WGS sequence"/>
</dbReference>
<protein>
    <submittedName>
        <fullName evidence="2">Uncharacterized protein</fullName>
    </submittedName>
</protein>
<evidence type="ECO:0000313" key="2">
    <source>
        <dbReference type="WBParaSite" id="Pan_g16785.t1"/>
    </source>
</evidence>
<accession>A0A7E4V587</accession>
<name>A0A7E4V587_PANRE</name>